<sequence length="255" mass="28510">MVEDRAEPEEAEDEDRGEEWSDEEEDWLGGMAPQSAEAQSQNVDGLWNTDRVRRAMYRETESRIGVPIGGELSHDSGVQEMLDETYERPGRGAASASIAAVRAQQAGHSIEMEEMICGLLLTANPFATMSEQARFRKVSIDWHRMLRFPSSWTDHAVSSEVQHQQEVQAREAQQRRWDRVRSVNISATLTKLYDREAQLRGIQEPAMKAIVAQAPRVLAIMRTGGGKSLLFMLPVAGTSDGVTIVIMPTVSLRQD</sequence>
<organism evidence="3 4">
    <name type="scientific">Rachicladosporium monterosium</name>
    <dbReference type="NCBI Taxonomy" id="1507873"/>
    <lineage>
        <taxon>Eukaryota</taxon>
        <taxon>Fungi</taxon>
        <taxon>Dikarya</taxon>
        <taxon>Ascomycota</taxon>
        <taxon>Pezizomycotina</taxon>
        <taxon>Dothideomycetes</taxon>
        <taxon>Dothideomycetidae</taxon>
        <taxon>Cladosporiales</taxon>
        <taxon>Cladosporiaceae</taxon>
        <taxon>Rachicladosporium</taxon>
    </lineage>
</organism>
<dbReference type="SUPFAM" id="SSF52540">
    <property type="entry name" value="P-loop containing nucleoside triphosphate hydrolases"/>
    <property type="match status" value="1"/>
</dbReference>
<dbReference type="Pfam" id="PF00270">
    <property type="entry name" value="DEAD"/>
    <property type="match status" value="1"/>
</dbReference>
<feature type="region of interest" description="Disordered" evidence="1">
    <location>
        <begin position="1"/>
        <end position="45"/>
    </location>
</feature>
<dbReference type="InterPro" id="IPR011545">
    <property type="entry name" value="DEAD/DEAH_box_helicase_dom"/>
</dbReference>
<gene>
    <name evidence="3" type="ORF">LTR32_003048</name>
</gene>
<evidence type="ECO:0000313" key="4">
    <source>
        <dbReference type="Proteomes" id="UP001308179"/>
    </source>
</evidence>
<accession>A0ABR0L8M2</accession>
<protein>
    <recommendedName>
        <fullName evidence="2">DEAD/DEAH-box helicase domain-containing protein</fullName>
    </recommendedName>
</protein>
<evidence type="ECO:0000256" key="1">
    <source>
        <dbReference type="SAM" id="MobiDB-lite"/>
    </source>
</evidence>
<dbReference type="Gene3D" id="3.40.50.300">
    <property type="entry name" value="P-loop containing nucleotide triphosphate hydrolases"/>
    <property type="match status" value="1"/>
</dbReference>
<feature type="compositionally biased region" description="Acidic residues" evidence="1">
    <location>
        <begin position="1"/>
        <end position="27"/>
    </location>
</feature>
<feature type="domain" description="DEAD/DEAH-box helicase" evidence="2">
    <location>
        <begin position="202"/>
        <end position="254"/>
    </location>
</feature>
<evidence type="ECO:0000313" key="3">
    <source>
        <dbReference type="EMBL" id="KAK5145154.1"/>
    </source>
</evidence>
<comment type="caution">
    <text evidence="3">The sequence shown here is derived from an EMBL/GenBank/DDBJ whole genome shotgun (WGS) entry which is preliminary data.</text>
</comment>
<reference evidence="3 4" key="1">
    <citation type="submission" date="2023-08" db="EMBL/GenBank/DDBJ databases">
        <title>Black Yeasts Isolated from many extreme environments.</title>
        <authorList>
            <person name="Coleine C."/>
            <person name="Stajich J.E."/>
            <person name="Selbmann L."/>
        </authorList>
    </citation>
    <scope>NUCLEOTIDE SEQUENCE [LARGE SCALE GENOMIC DNA]</scope>
    <source>
        <strain evidence="3 4">CCFEE 5386</strain>
    </source>
</reference>
<proteinExistence type="predicted"/>
<dbReference type="Proteomes" id="UP001308179">
    <property type="component" value="Unassembled WGS sequence"/>
</dbReference>
<name>A0ABR0L8M2_9PEZI</name>
<keyword evidence="4" id="KW-1185">Reference proteome</keyword>
<dbReference type="EMBL" id="JAVRRR010000172">
    <property type="protein sequence ID" value="KAK5145154.1"/>
    <property type="molecule type" value="Genomic_DNA"/>
</dbReference>
<dbReference type="InterPro" id="IPR027417">
    <property type="entry name" value="P-loop_NTPase"/>
</dbReference>
<evidence type="ECO:0000259" key="2">
    <source>
        <dbReference type="Pfam" id="PF00270"/>
    </source>
</evidence>